<evidence type="ECO:0000256" key="4">
    <source>
        <dbReference type="ARBA" id="ARBA00023125"/>
    </source>
</evidence>
<dbReference type="SUPFAM" id="SSF109709">
    <property type="entry name" value="KorB DNA-binding domain-like"/>
    <property type="match status" value="1"/>
</dbReference>
<dbReference type="SMART" id="SM00470">
    <property type="entry name" value="ParB"/>
    <property type="match status" value="1"/>
</dbReference>
<dbReference type="InterPro" id="IPR004437">
    <property type="entry name" value="ParB/RepB/Spo0J"/>
</dbReference>
<dbReference type="InterPro" id="IPR050336">
    <property type="entry name" value="Chromosome_partition/occlusion"/>
</dbReference>
<dbReference type="Gene3D" id="1.10.10.2830">
    <property type="match status" value="1"/>
</dbReference>
<dbReference type="InterPro" id="IPR001387">
    <property type="entry name" value="Cro/C1-type_HTH"/>
</dbReference>
<dbReference type="EMBL" id="BMIR01000014">
    <property type="protein sequence ID" value="GGE48267.1"/>
    <property type="molecule type" value="Genomic_DNA"/>
</dbReference>
<sequence length="283" mass="32467">MSRGLGKGIGAFFPETEVKEDESVQEVKVKDLRPNPYQPRKYFDEEAIQELKQSIEEHGIIQPLIVRKSIKGFDIVAGERRYRAAVEAKLKTVPAIIKTFTDKEMMEIALIENLQREDLNPLEEANAYKKLMKELELTQEELARKLGKSRPHVANHLRLLQLDKAVQALIAEGKLSMGHGRALLGLKNKKLMPNVVDKIIKEQMNVRDLEKLITKLNEDVPRGTNKKKKEHLDPVLKQKEVELKQKFGTSVVIKQAKNKEKGKIEIEYYSSDDLNRVLEILEN</sequence>
<dbReference type="InterPro" id="IPR036086">
    <property type="entry name" value="ParB/Sulfiredoxin_sf"/>
</dbReference>
<evidence type="ECO:0000256" key="1">
    <source>
        <dbReference type="ARBA" id="ARBA00004453"/>
    </source>
</evidence>
<dbReference type="FunFam" id="3.90.1530.30:FF:000001">
    <property type="entry name" value="Chromosome partitioning protein ParB"/>
    <property type="match status" value="1"/>
</dbReference>
<dbReference type="SUPFAM" id="SSF110849">
    <property type="entry name" value="ParB/Sulfiredoxin"/>
    <property type="match status" value="1"/>
</dbReference>
<evidence type="ECO:0000256" key="2">
    <source>
        <dbReference type="ARBA" id="ARBA00006295"/>
    </source>
</evidence>
<keyword evidence="4" id="KW-0238">DNA-binding</keyword>
<dbReference type="PROSITE" id="PS50943">
    <property type="entry name" value="HTH_CROC1"/>
    <property type="match status" value="1"/>
</dbReference>
<organism evidence="6 7">
    <name type="scientific">Pullulanibacillus camelliae</name>
    <dbReference type="NCBI Taxonomy" id="1707096"/>
    <lineage>
        <taxon>Bacteria</taxon>
        <taxon>Bacillati</taxon>
        <taxon>Bacillota</taxon>
        <taxon>Bacilli</taxon>
        <taxon>Bacillales</taxon>
        <taxon>Sporolactobacillaceae</taxon>
        <taxon>Pullulanibacillus</taxon>
    </lineage>
</organism>
<reference evidence="6" key="1">
    <citation type="journal article" date="2014" name="Int. J. Syst. Evol. Microbiol.">
        <title>Complete genome sequence of Corynebacterium casei LMG S-19264T (=DSM 44701T), isolated from a smear-ripened cheese.</title>
        <authorList>
            <consortium name="US DOE Joint Genome Institute (JGI-PGF)"/>
            <person name="Walter F."/>
            <person name="Albersmeier A."/>
            <person name="Kalinowski J."/>
            <person name="Ruckert C."/>
        </authorList>
    </citation>
    <scope>NUCLEOTIDE SEQUENCE</scope>
    <source>
        <strain evidence="6">CGMCC 1.15371</strain>
    </source>
</reference>
<dbReference type="Pfam" id="PF23552">
    <property type="entry name" value="ParB_C"/>
    <property type="match status" value="1"/>
</dbReference>
<comment type="similarity">
    <text evidence="2">Belongs to the ParB family.</text>
</comment>
<dbReference type="RefSeq" id="WP_188695584.1">
    <property type="nucleotide sequence ID" value="NZ_BMIR01000014.1"/>
</dbReference>
<keyword evidence="3" id="KW-0159">Chromosome partition</keyword>
<dbReference type="GO" id="GO:0005694">
    <property type="term" value="C:chromosome"/>
    <property type="evidence" value="ECO:0007669"/>
    <property type="project" value="TreeGrafter"/>
</dbReference>
<comment type="subcellular location">
    <subcellularLocation>
        <location evidence="1">Cytoplasm</location>
        <location evidence="1">Nucleoid</location>
    </subcellularLocation>
</comment>
<gene>
    <name evidence="6" type="primary">spo0J</name>
    <name evidence="6" type="ORF">GCM10011391_28820</name>
</gene>
<dbReference type="GO" id="GO:0007059">
    <property type="term" value="P:chromosome segregation"/>
    <property type="evidence" value="ECO:0007669"/>
    <property type="project" value="UniProtKB-KW"/>
</dbReference>
<dbReference type="FunFam" id="1.10.10.2830:FF:000001">
    <property type="entry name" value="Chromosome partitioning protein ParB"/>
    <property type="match status" value="1"/>
</dbReference>
<keyword evidence="7" id="KW-1185">Reference proteome</keyword>
<dbReference type="InterPro" id="IPR003115">
    <property type="entry name" value="ParB_N"/>
</dbReference>
<dbReference type="PANTHER" id="PTHR33375:SF1">
    <property type="entry name" value="CHROMOSOME-PARTITIONING PROTEIN PARB-RELATED"/>
    <property type="match status" value="1"/>
</dbReference>
<feature type="domain" description="HTH cro/C1-type" evidence="5">
    <location>
        <begin position="129"/>
        <end position="155"/>
    </location>
</feature>
<dbReference type="Pfam" id="PF17762">
    <property type="entry name" value="HTH_ParB"/>
    <property type="match status" value="1"/>
</dbReference>
<dbReference type="InterPro" id="IPR041468">
    <property type="entry name" value="HTH_ParB/Spo0J"/>
</dbReference>
<protein>
    <submittedName>
        <fullName evidence="6">Stage 0 sporulation protein J</fullName>
    </submittedName>
</protein>
<evidence type="ECO:0000256" key="3">
    <source>
        <dbReference type="ARBA" id="ARBA00022829"/>
    </source>
</evidence>
<evidence type="ECO:0000313" key="7">
    <source>
        <dbReference type="Proteomes" id="UP000628775"/>
    </source>
</evidence>
<comment type="caution">
    <text evidence="6">The sequence shown here is derived from an EMBL/GenBank/DDBJ whole genome shotgun (WGS) entry which is preliminary data.</text>
</comment>
<dbReference type="PANTHER" id="PTHR33375">
    <property type="entry name" value="CHROMOSOME-PARTITIONING PROTEIN PARB-RELATED"/>
    <property type="match status" value="1"/>
</dbReference>
<accession>A0A8J3DXL1</accession>
<dbReference type="InterPro" id="IPR057240">
    <property type="entry name" value="ParB_dimer_C"/>
</dbReference>
<dbReference type="Gene3D" id="3.90.1530.30">
    <property type="match status" value="1"/>
</dbReference>
<dbReference type="Proteomes" id="UP000628775">
    <property type="component" value="Unassembled WGS sequence"/>
</dbReference>
<evidence type="ECO:0000259" key="5">
    <source>
        <dbReference type="PROSITE" id="PS50943"/>
    </source>
</evidence>
<dbReference type="AlphaFoldDB" id="A0A8J3DXL1"/>
<dbReference type="Pfam" id="PF02195">
    <property type="entry name" value="ParB_N"/>
    <property type="match status" value="1"/>
</dbReference>
<reference evidence="6" key="2">
    <citation type="submission" date="2020-09" db="EMBL/GenBank/DDBJ databases">
        <authorList>
            <person name="Sun Q."/>
            <person name="Zhou Y."/>
        </authorList>
    </citation>
    <scope>NUCLEOTIDE SEQUENCE</scope>
    <source>
        <strain evidence="6">CGMCC 1.15371</strain>
    </source>
</reference>
<dbReference type="CDD" id="cd16393">
    <property type="entry name" value="SPO0J_N"/>
    <property type="match status" value="1"/>
</dbReference>
<dbReference type="GO" id="GO:0009295">
    <property type="term" value="C:nucleoid"/>
    <property type="evidence" value="ECO:0007669"/>
    <property type="project" value="UniProtKB-SubCell"/>
</dbReference>
<dbReference type="GO" id="GO:0003677">
    <property type="term" value="F:DNA binding"/>
    <property type="evidence" value="ECO:0007669"/>
    <property type="project" value="UniProtKB-KW"/>
</dbReference>
<dbReference type="NCBIfam" id="TIGR00180">
    <property type="entry name" value="parB_part"/>
    <property type="match status" value="1"/>
</dbReference>
<proteinExistence type="inferred from homology"/>
<evidence type="ECO:0000313" key="6">
    <source>
        <dbReference type="EMBL" id="GGE48267.1"/>
    </source>
</evidence>
<dbReference type="GO" id="GO:0045881">
    <property type="term" value="P:positive regulation of sporulation resulting in formation of a cellular spore"/>
    <property type="evidence" value="ECO:0007669"/>
    <property type="project" value="TreeGrafter"/>
</dbReference>
<name>A0A8J3DXL1_9BACL</name>